<keyword evidence="2" id="KW-1185">Reference proteome</keyword>
<proteinExistence type="predicted"/>
<dbReference type="Proteomes" id="UP001187192">
    <property type="component" value="Unassembled WGS sequence"/>
</dbReference>
<dbReference type="EMBL" id="BTGU01000012">
    <property type="protein sequence ID" value="GMN41068.1"/>
    <property type="molecule type" value="Genomic_DNA"/>
</dbReference>
<reference evidence="1" key="1">
    <citation type="submission" date="2023-07" db="EMBL/GenBank/DDBJ databases">
        <title>draft genome sequence of fig (Ficus carica).</title>
        <authorList>
            <person name="Takahashi T."/>
            <person name="Nishimura K."/>
        </authorList>
    </citation>
    <scope>NUCLEOTIDE SEQUENCE</scope>
</reference>
<protein>
    <submittedName>
        <fullName evidence="1">Uncharacterized protein</fullName>
    </submittedName>
</protein>
<comment type="caution">
    <text evidence="1">The sequence shown here is derived from an EMBL/GenBank/DDBJ whole genome shotgun (WGS) entry which is preliminary data.</text>
</comment>
<gene>
    <name evidence="1" type="ORF">TIFTF001_010289</name>
</gene>
<evidence type="ECO:0000313" key="1">
    <source>
        <dbReference type="EMBL" id="GMN41068.1"/>
    </source>
</evidence>
<accession>A0AA88A8G0</accession>
<organism evidence="1 2">
    <name type="scientific">Ficus carica</name>
    <name type="common">Common fig</name>
    <dbReference type="NCBI Taxonomy" id="3494"/>
    <lineage>
        <taxon>Eukaryota</taxon>
        <taxon>Viridiplantae</taxon>
        <taxon>Streptophyta</taxon>
        <taxon>Embryophyta</taxon>
        <taxon>Tracheophyta</taxon>
        <taxon>Spermatophyta</taxon>
        <taxon>Magnoliopsida</taxon>
        <taxon>eudicotyledons</taxon>
        <taxon>Gunneridae</taxon>
        <taxon>Pentapetalae</taxon>
        <taxon>rosids</taxon>
        <taxon>fabids</taxon>
        <taxon>Rosales</taxon>
        <taxon>Moraceae</taxon>
        <taxon>Ficeae</taxon>
        <taxon>Ficus</taxon>
    </lineage>
</organism>
<dbReference type="AlphaFoldDB" id="A0AA88A8G0"/>
<sequence length="234" mass="25027">MIFIPKYKALLKGPNTQANSKQNQAKLSKFHENHLAIEHGGIVPGPENVEKRLEAALLRIVLNPNDLGVVGRARTDILVGRIVKQALRVPNLRLPDAGDALERQLDAPEAAGAELGELLARRRDVLVGALGDRRRLRREFRGAGAEPELVEEVHGGLLGEGAVGVGEGGDGLAAEVGERRRRRRRREEGFRERVKCGGGCGGGGGGGEEEEKWRGGGGGGYGFEHFCLGWAGLG</sequence>
<evidence type="ECO:0000313" key="2">
    <source>
        <dbReference type="Proteomes" id="UP001187192"/>
    </source>
</evidence>
<name>A0AA88A8G0_FICCA</name>